<keyword evidence="3" id="KW-1185">Reference proteome</keyword>
<gene>
    <name evidence="2" type="ORF">Aco03nite_020950</name>
</gene>
<accession>A0ABQ3X594</accession>
<evidence type="ECO:0008006" key="4">
    <source>
        <dbReference type="Google" id="ProtNLM"/>
    </source>
</evidence>
<feature type="compositionally biased region" description="Polar residues" evidence="1">
    <location>
        <begin position="56"/>
        <end position="68"/>
    </location>
</feature>
<reference evidence="2 3" key="1">
    <citation type="submission" date="2021-01" db="EMBL/GenBank/DDBJ databases">
        <title>Whole genome shotgun sequence of Actinoplanes couchii NBRC 106145.</title>
        <authorList>
            <person name="Komaki H."/>
            <person name="Tamura T."/>
        </authorList>
    </citation>
    <scope>NUCLEOTIDE SEQUENCE [LARGE SCALE GENOMIC DNA]</scope>
    <source>
        <strain evidence="2 3">NBRC 106145</strain>
    </source>
</reference>
<evidence type="ECO:0000256" key="1">
    <source>
        <dbReference type="SAM" id="MobiDB-lite"/>
    </source>
</evidence>
<evidence type="ECO:0000313" key="3">
    <source>
        <dbReference type="Proteomes" id="UP000612282"/>
    </source>
</evidence>
<organism evidence="2 3">
    <name type="scientific">Actinoplanes couchii</name>
    <dbReference type="NCBI Taxonomy" id="403638"/>
    <lineage>
        <taxon>Bacteria</taxon>
        <taxon>Bacillati</taxon>
        <taxon>Actinomycetota</taxon>
        <taxon>Actinomycetes</taxon>
        <taxon>Micromonosporales</taxon>
        <taxon>Micromonosporaceae</taxon>
        <taxon>Actinoplanes</taxon>
    </lineage>
</organism>
<sequence length="76" mass="7969">MLELRRVEELDGATLGGTLDGLGRALRVRGVGGDTAGLHHALLVAACRVVRGLRTTAGNKGNRQNADGQRSELPSH</sequence>
<dbReference type="EMBL" id="BOMG01000032">
    <property type="protein sequence ID" value="GID53691.1"/>
    <property type="molecule type" value="Genomic_DNA"/>
</dbReference>
<protein>
    <recommendedName>
        <fullName evidence="4">Transposase</fullName>
    </recommendedName>
</protein>
<comment type="caution">
    <text evidence="2">The sequence shown here is derived from an EMBL/GenBank/DDBJ whole genome shotgun (WGS) entry which is preliminary data.</text>
</comment>
<proteinExistence type="predicted"/>
<name>A0ABQ3X594_9ACTN</name>
<evidence type="ECO:0000313" key="2">
    <source>
        <dbReference type="EMBL" id="GID53691.1"/>
    </source>
</evidence>
<dbReference type="Proteomes" id="UP000612282">
    <property type="component" value="Unassembled WGS sequence"/>
</dbReference>
<feature type="region of interest" description="Disordered" evidence="1">
    <location>
        <begin position="55"/>
        <end position="76"/>
    </location>
</feature>